<keyword evidence="1" id="KW-0812">Transmembrane</keyword>
<dbReference type="AlphaFoldDB" id="A0A517RP77"/>
<evidence type="ECO:0000313" key="4">
    <source>
        <dbReference type="Proteomes" id="UP000317171"/>
    </source>
</evidence>
<evidence type="ECO:0000313" key="3">
    <source>
        <dbReference type="EMBL" id="QDT45664.1"/>
    </source>
</evidence>
<dbReference type="Gene3D" id="3.90.70.10">
    <property type="entry name" value="Cysteine proteinases"/>
    <property type="match status" value="2"/>
</dbReference>
<feature type="domain" description="Peptidase C39" evidence="2">
    <location>
        <begin position="82"/>
        <end position="210"/>
    </location>
</feature>
<keyword evidence="1" id="KW-1133">Transmembrane helix</keyword>
<accession>A0A517RP77</accession>
<evidence type="ECO:0000259" key="2">
    <source>
        <dbReference type="PROSITE" id="PS50990"/>
    </source>
</evidence>
<dbReference type="InterPro" id="IPR005074">
    <property type="entry name" value="Peptidase_C39"/>
</dbReference>
<dbReference type="KEGG" id="gaz:Pan241w_57910"/>
<dbReference type="PROSITE" id="PS50990">
    <property type="entry name" value="PEPTIDASE_C39"/>
    <property type="match status" value="1"/>
</dbReference>
<keyword evidence="1" id="KW-0472">Membrane</keyword>
<dbReference type="EMBL" id="CP036269">
    <property type="protein sequence ID" value="QDT45664.1"/>
    <property type="molecule type" value="Genomic_DNA"/>
</dbReference>
<sequence length="446" mass="49602">MDEASFREHHFTPQRGALRGLHFFRKSLMFCQVQFALCYLFKWKEPSFRCHLHLLRIICLVIAVVASTPRITDSSERITQAQAKKEQYACGARAAFVLTRMLGRDASYETALKYAPPSEQGASLEDVRNALLAHGVQCAVLRLQLTDLSSVPYPFILHVNHRGGLDVGHFYLLTGVDKVGLHTYDPVTSLKRHWPWRSVVDVWSGYAIVPTRTTTGNDQTILSYLLGIHLLVVAFVVVALRWNIKSGLIYLTGRRSFVTSSIILIVGLLPPVDTAAEEPLRSNLNDGANAAALLAGIYGVEIPPGEAAETAPVDSLKGIQLRLEDKGVSTSIRLLSYPELVSCARPCVVPLRFDNTEKTSFCVFVQSSDADVHLVEAGPLLVRTMSIDDFRRYWTGYAVFGKVPESHYGDLCGWALFGFGLPLSGYLIIIYGRQLLDRRLLPVRDL</sequence>
<keyword evidence="4" id="KW-1185">Reference proteome</keyword>
<organism evidence="3 4">
    <name type="scientific">Gimesia alba</name>
    <dbReference type="NCBI Taxonomy" id="2527973"/>
    <lineage>
        <taxon>Bacteria</taxon>
        <taxon>Pseudomonadati</taxon>
        <taxon>Planctomycetota</taxon>
        <taxon>Planctomycetia</taxon>
        <taxon>Planctomycetales</taxon>
        <taxon>Planctomycetaceae</taxon>
        <taxon>Gimesia</taxon>
    </lineage>
</organism>
<protein>
    <submittedName>
        <fullName evidence="3">Peptidase C39 family protein</fullName>
    </submittedName>
</protein>
<reference evidence="3 4" key="1">
    <citation type="submission" date="2019-02" db="EMBL/GenBank/DDBJ databases">
        <title>Deep-cultivation of Planctomycetes and their phenomic and genomic characterization uncovers novel biology.</title>
        <authorList>
            <person name="Wiegand S."/>
            <person name="Jogler M."/>
            <person name="Boedeker C."/>
            <person name="Pinto D."/>
            <person name="Vollmers J."/>
            <person name="Rivas-Marin E."/>
            <person name="Kohn T."/>
            <person name="Peeters S.H."/>
            <person name="Heuer A."/>
            <person name="Rast P."/>
            <person name="Oberbeckmann S."/>
            <person name="Bunk B."/>
            <person name="Jeske O."/>
            <person name="Meyerdierks A."/>
            <person name="Storesund J.E."/>
            <person name="Kallscheuer N."/>
            <person name="Luecker S."/>
            <person name="Lage O.M."/>
            <person name="Pohl T."/>
            <person name="Merkel B.J."/>
            <person name="Hornburger P."/>
            <person name="Mueller R.-W."/>
            <person name="Bruemmer F."/>
            <person name="Labrenz M."/>
            <person name="Spormann A.M."/>
            <person name="Op den Camp H."/>
            <person name="Overmann J."/>
            <person name="Amann R."/>
            <person name="Jetten M.S.M."/>
            <person name="Mascher T."/>
            <person name="Medema M.H."/>
            <person name="Devos D.P."/>
            <person name="Kaster A.-K."/>
            <person name="Ovreas L."/>
            <person name="Rohde M."/>
            <person name="Galperin M.Y."/>
            <person name="Jogler C."/>
        </authorList>
    </citation>
    <scope>NUCLEOTIDE SEQUENCE [LARGE SCALE GENOMIC DNA]</scope>
    <source>
        <strain evidence="3 4">Pan241w</strain>
    </source>
</reference>
<name>A0A517RP77_9PLAN</name>
<dbReference type="GO" id="GO:0016020">
    <property type="term" value="C:membrane"/>
    <property type="evidence" value="ECO:0007669"/>
    <property type="project" value="InterPro"/>
</dbReference>
<dbReference type="GO" id="GO:0005524">
    <property type="term" value="F:ATP binding"/>
    <property type="evidence" value="ECO:0007669"/>
    <property type="project" value="InterPro"/>
</dbReference>
<dbReference type="GO" id="GO:0006508">
    <property type="term" value="P:proteolysis"/>
    <property type="evidence" value="ECO:0007669"/>
    <property type="project" value="InterPro"/>
</dbReference>
<dbReference type="GO" id="GO:0008233">
    <property type="term" value="F:peptidase activity"/>
    <property type="evidence" value="ECO:0007669"/>
    <property type="project" value="InterPro"/>
</dbReference>
<dbReference type="Pfam" id="PF03412">
    <property type="entry name" value="Peptidase_C39"/>
    <property type="match status" value="1"/>
</dbReference>
<dbReference type="Proteomes" id="UP000317171">
    <property type="component" value="Chromosome"/>
</dbReference>
<evidence type="ECO:0000256" key="1">
    <source>
        <dbReference type="SAM" id="Phobius"/>
    </source>
</evidence>
<gene>
    <name evidence="3" type="ORF">Pan241w_57910</name>
</gene>
<feature type="transmembrane region" description="Helical" evidence="1">
    <location>
        <begin position="221"/>
        <end position="244"/>
    </location>
</feature>
<proteinExistence type="predicted"/>